<dbReference type="Ensembl" id="ENSDART00000137969.3">
    <property type="protein sequence ID" value="ENSDARP00000120817.1"/>
    <property type="gene ID" value="ENSDARG00000026296.9"/>
</dbReference>
<dbReference type="Bgee" id="ENSDARG00000026296">
    <property type="expression patterns" value="Expressed in gastrula and 20 other cell types or tissues"/>
</dbReference>
<dbReference type="AGR" id="ZFIN:ZDB-GENE-050522-519"/>
<dbReference type="GeneTree" id="ENSGT00990000209982"/>
<gene>
    <name evidence="3" type="ORF">zgc:112994</name>
</gene>
<name>F1QLP5_DANRE</name>
<dbReference type="ExpressionAtlas" id="F1QLP5">
    <property type="expression patterns" value="baseline"/>
</dbReference>
<dbReference type="PaxDb" id="7955-ENSDARP00000120817"/>
<feature type="compositionally biased region" description="Basic and acidic residues" evidence="1">
    <location>
        <begin position="286"/>
        <end position="312"/>
    </location>
</feature>
<dbReference type="AlphaFoldDB" id="F1QLP5"/>
<sequence>MPVQIFSCRLEANMGNEQSAQKKRQKANPEKKVHNGELNGHAVPTPDQTEPVAKKEAPVEQKSEAPPVTVKEEPKPPEKEEVDNSKANKPAHVETTPEKKITVTTEPEPPKKASPKSSGDEAPNFFGKMFKKKPEPVKPASEKNDTVDAPVTVLELKIDAQPDKVFINTDQKETELVDGLPAQPISSDSTKKSSSMHKAVTYLEVVLDLPAQAPVVVAEELQNQEPVVRKAINVGHLMSEEAMVNADFPGEEELKTLDAEKALMEDKELIKIVESIISEELSSENKPNDTKHLTSDADVSKEPPKISSHSEEPVSAMKDLRFPPQQLLQIPQEQHSRSHVYDERLTNNLKVAAEEPITASSIKQAEEKPTPAAFELALAANASVAETISHIHEEPDDLQKNKLRVVAEEPLTSSVEQAMVAEEEDTPAAAFELASAAGRATAVDEESWVVIEEQAQRFGEPQSKCNSVDSAQLFSQLRSVCTKVLEDASCKPLSVDVYADESSIHITIGVCLEEFARKK</sequence>
<reference evidence="2" key="1">
    <citation type="submission" date="2011-07" db="UniProtKB">
        <authorList>
            <consortium name="Ensembl"/>
        </authorList>
    </citation>
    <scope>IDENTIFICATION</scope>
    <source>
        <strain evidence="2">Tuebingen</strain>
    </source>
</reference>
<accession>A0A8M3AVP5</accession>
<feature type="region of interest" description="Disordered" evidence="1">
    <location>
        <begin position="1"/>
        <end position="144"/>
    </location>
</feature>
<proteinExistence type="predicted"/>
<feature type="compositionally biased region" description="Basic and acidic residues" evidence="1">
    <location>
        <begin position="132"/>
        <end position="144"/>
    </location>
</feature>
<feature type="compositionally biased region" description="Basic and acidic residues" evidence="1">
    <location>
        <begin position="52"/>
        <end position="63"/>
    </location>
</feature>
<dbReference type="ZFIN" id="ZDB-GENE-050522-519">
    <property type="gene designation" value="zgc:112994"/>
</dbReference>
<reference evidence="2" key="2">
    <citation type="journal article" date="2013" name="Nature">
        <title>The zebrafish reference genome sequence and its relationship to the human genome.</title>
        <authorList>
            <consortium name="Genome Reference Consortium Zebrafish"/>
            <person name="Howe K."/>
            <person name="Clark M.D."/>
            <person name="Torroja C.F."/>
            <person name="Torrance J."/>
            <person name="Berthelot C."/>
            <person name="Muffato M."/>
            <person name="Collins J.E."/>
            <person name="Humphray S."/>
            <person name="McLaren K."/>
            <person name="Matthews L."/>
            <person name="McLaren S."/>
            <person name="Sealy I."/>
            <person name="Caccamo M."/>
            <person name="Churcher C."/>
            <person name="Scott C."/>
            <person name="Barrett J.C."/>
            <person name="Koch R."/>
            <person name="Rauch G.J."/>
            <person name="White S."/>
            <person name="Chow W."/>
            <person name="Kilian B."/>
            <person name="Quintais L.T."/>
            <person name="Guerra-Assuncao J.A."/>
            <person name="Zhou Y."/>
            <person name="Gu Y."/>
            <person name="Yen J."/>
            <person name="Vogel J.H."/>
            <person name="Eyre T."/>
            <person name="Redmond S."/>
            <person name="Banerjee R."/>
            <person name="Chi J."/>
            <person name="Fu B."/>
            <person name="Langley E."/>
            <person name="Maguire S.F."/>
            <person name="Laird G.K."/>
            <person name="Lloyd D."/>
            <person name="Kenyon E."/>
            <person name="Donaldson S."/>
            <person name="Sehra H."/>
            <person name="Almeida-King J."/>
            <person name="Loveland J."/>
            <person name="Trevanion S."/>
            <person name="Jones M."/>
            <person name="Quail M."/>
            <person name="Willey D."/>
            <person name="Hunt A."/>
            <person name="Burton J."/>
            <person name="Sims S."/>
            <person name="McLay K."/>
            <person name="Plumb B."/>
            <person name="Davis J."/>
            <person name="Clee C."/>
            <person name="Oliver K."/>
            <person name="Clark R."/>
            <person name="Riddle C."/>
            <person name="Elliot D."/>
            <person name="Eliott D."/>
            <person name="Threadgold G."/>
            <person name="Harden G."/>
            <person name="Ware D."/>
            <person name="Begum S."/>
            <person name="Mortimore B."/>
            <person name="Mortimer B."/>
            <person name="Kerry G."/>
            <person name="Heath P."/>
            <person name="Phillimore B."/>
            <person name="Tracey A."/>
            <person name="Corby N."/>
            <person name="Dunn M."/>
            <person name="Johnson C."/>
            <person name="Wood J."/>
            <person name="Clark S."/>
            <person name="Pelan S."/>
            <person name="Griffiths G."/>
            <person name="Smith M."/>
            <person name="Glithero R."/>
            <person name="Howden P."/>
            <person name="Barker N."/>
            <person name="Lloyd C."/>
            <person name="Stevens C."/>
            <person name="Harley J."/>
            <person name="Holt K."/>
            <person name="Panagiotidis G."/>
            <person name="Lovell J."/>
            <person name="Beasley H."/>
            <person name="Henderson C."/>
            <person name="Gordon D."/>
            <person name="Auger K."/>
            <person name="Wright D."/>
            <person name="Collins J."/>
            <person name="Raisen C."/>
            <person name="Dyer L."/>
            <person name="Leung K."/>
            <person name="Robertson L."/>
            <person name="Ambridge K."/>
            <person name="Leongamornlert D."/>
            <person name="McGuire S."/>
            <person name="Gilderthorp R."/>
            <person name="Griffiths C."/>
            <person name="Manthravadi D."/>
            <person name="Nichol S."/>
            <person name="Barker G."/>
            <person name="Whitehead S."/>
            <person name="Kay M."/>
            <person name="Brown J."/>
            <person name="Murnane C."/>
            <person name="Gray E."/>
            <person name="Humphries M."/>
            <person name="Sycamore N."/>
            <person name="Barker D."/>
            <person name="Saunders D."/>
            <person name="Wallis J."/>
            <person name="Babbage A."/>
            <person name="Hammond S."/>
            <person name="Mashreghi-Mohammadi M."/>
            <person name="Barr L."/>
            <person name="Martin S."/>
            <person name="Wray P."/>
            <person name="Ellington A."/>
            <person name="Matthews N."/>
            <person name="Ellwood M."/>
            <person name="Woodmansey R."/>
            <person name="Clark G."/>
            <person name="Cooper J."/>
            <person name="Cooper J."/>
            <person name="Tromans A."/>
            <person name="Grafham D."/>
            <person name="Skuce C."/>
            <person name="Pandian R."/>
            <person name="Andrews R."/>
            <person name="Harrison E."/>
            <person name="Kimberley A."/>
            <person name="Garnett J."/>
            <person name="Fosker N."/>
            <person name="Hall R."/>
            <person name="Garner P."/>
            <person name="Kelly D."/>
            <person name="Bird C."/>
            <person name="Palmer S."/>
            <person name="Gehring I."/>
            <person name="Berger A."/>
            <person name="Dooley C.M."/>
            <person name="Ersan-Urun Z."/>
            <person name="Eser C."/>
            <person name="Geiger H."/>
            <person name="Geisler M."/>
            <person name="Karotki L."/>
            <person name="Kirn A."/>
            <person name="Konantz J."/>
            <person name="Konantz M."/>
            <person name="Oberlander M."/>
            <person name="Rudolph-Geiger S."/>
            <person name="Teucke M."/>
            <person name="Lanz C."/>
            <person name="Raddatz G."/>
            <person name="Osoegawa K."/>
            <person name="Zhu B."/>
            <person name="Rapp A."/>
            <person name="Widaa S."/>
            <person name="Langford C."/>
            <person name="Yang F."/>
            <person name="Schuster S.C."/>
            <person name="Carter N.P."/>
            <person name="Harrow J."/>
            <person name="Ning Z."/>
            <person name="Herrero J."/>
            <person name="Searle S.M."/>
            <person name="Enright A."/>
            <person name="Geisler R."/>
            <person name="Plasterk R.H."/>
            <person name="Lee C."/>
            <person name="Westerfield M."/>
            <person name="de Jong P.J."/>
            <person name="Zon L.I."/>
            <person name="Postlethwait J.H."/>
            <person name="Nusslein-Volhard C."/>
            <person name="Hubbard T.J."/>
            <person name="Roest Crollius H."/>
            <person name="Rogers J."/>
            <person name="Stemple D.L."/>
        </authorList>
    </citation>
    <scope>NUCLEOTIDE SEQUENCE [LARGE SCALE GENOMIC DNA]</scope>
    <source>
        <strain evidence="2">Tuebingen</strain>
    </source>
</reference>
<evidence type="ECO:0000313" key="2">
    <source>
        <dbReference type="Ensembl" id="ENSDARP00000120817"/>
    </source>
</evidence>
<protein>
    <submittedName>
        <fullName evidence="2">Zgc:112994</fullName>
    </submittedName>
</protein>
<feature type="region of interest" description="Disordered" evidence="1">
    <location>
        <begin position="281"/>
        <end position="315"/>
    </location>
</feature>
<dbReference type="OrthoDB" id="8962384at2759"/>
<feature type="compositionally biased region" description="Basic and acidic residues" evidence="1">
    <location>
        <begin position="70"/>
        <end position="101"/>
    </location>
</feature>
<organism evidence="2">
    <name type="scientific">Danio rerio</name>
    <name type="common">Zebrafish</name>
    <name type="synonym">Brachydanio rerio</name>
    <dbReference type="NCBI Taxonomy" id="7955"/>
    <lineage>
        <taxon>Eukaryota</taxon>
        <taxon>Metazoa</taxon>
        <taxon>Chordata</taxon>
        <taxon>Craniata</taxon>
        <taxon>Vertebrata</taxon>
        <taxon>Euteleostomi</taxon>
        <taxon>Actinopterygii</taxon>
        <taxon>Neopterygii</taxon>
        <taxon>Teleostei</taxon>
        <taxon>Ostariophysi</taxon>
        <taxon>Cypriniformes</taxon>
        <taxon>Danionidae</taxon>
        <taxon>Danioninae</taxon>
        <taxon>Danio</taxon>
    </lineage>
</organism>
<dbReference type="EMBL" id="CU682811">
    <property type="status" value="NOT_ANNOTATED_CDS"/>
    <property type="molecule type" value="Genomic_DNA"/>
</dbReference>
<dbReference type="HOGENOM" id="CLU_524736_0_0_1"/>
<dbReference type="OMA" id="EDASCKP"/>
<evidence type="ECO:0000313" key="3">
    <source>
        <dbReference type="ZFIN" id="ZDB-GENE-050522-519"/>
    </source>
</evidence>
<accession>F1QLP5</accession>
<evidence type="ECO:0000256" key="1">
    <source>
        <dbReference type="SAM" id="MobiDB-lite"/>
    </source>
</evidence>
<dbReference type="STRING" id="7955.ENSDARP00000120817"/>